<accession>A0ABU2NK84</accession>
<proteinExistence type="predicted"/>
<gene>
    <name evidence="2" type="ORF">RM445_29460</name>
</gene>
<dbReference type="Pfam" id="PF20271">
    <property type="entry name" value="CATASP"/>
    <property type="match status" value="1"/>
</dbReference>
<organism evidence="2 3">
    <name type="scientific">Pseudonocardia charpentierae</name>
    <dbReference type="NCBI Taxonomy" id="3075545"/>
    <lineage>
        <taxon>Bacteria</taxon>
        <taxon>Bacillati</taxon>
        <taxon>Actinomycetota</taxon>
        <taxon>Actinomycetes</taxon>
        <taxon>Pseudonocardiales</taxon>
        <taxon>Pseudonocardiaceae</taxon>
        <taxon>Pseudonocardia</taxon>
    </lineage>
</organism>
<evidence type="ECO:0000259" key="1">
    <source>
        <dbReference type="Pfam" id="PF20271"/>
    </source>
</evidence>
<keyword evidence="3" id="KW-1185">Reference proteome</keyword>
<dbReference type="EMBL" id="JAVREJ010000038">
    <property type="protein sequence ID" value="MDT0353624.1"/>
    <property type="molecule type" value="Genomic_DNA"/>
</dbReference>
<name>A0ABU2NK84_9PSEU</name>
<sequence>MRGDIDGPAPTPIDPDVRSDALDVLQDAVQWRLAETRWAVIGSVVSRLAAAVCTGDGDRTRTAVAELELLGPVRATPVGRTPTVPPPDAVREEINELVHTLDGRSEPSP</sequence>
<reference evidence="3" key="1">
    <citation type="submission" date="2023-07" db="EMBL/GenBank/DDBJ databases">
        <title>30 novel species of actinomycetes from the DSMZ collection.</title>
        <authorList>
            <person name="Nouioui I."/>
        </authorList>
    </citation>
    <scope>NUCLEOTIDE SEQUENCE [LARGE SCALE GENOMIC DNA]</scope>
    <source>
        <strain evidence="3">DSM 45834</strain>
    </source>
</reference>
<protein>
    <recommendedName>
        <fullName evidence="1">CATRA-Associated Small Protein domain-containing protein</fullName>
    </recommendedName>
</protein>
<comment type="caution">
    <text evidence="2">The sequence shown here is derived from an EMBL/GenBank/DDBJ whole genome shotgun (WGS) entry which is preliminary data.</text>
</comment>
<dbReference type="RefSeq" id="WP_311560136.1">
    <property type="nucleotide sequence ID" value="NZ_JAVREJ010000038.1"/>
</dbReference>
<dbReference type="InterPro" id="IPR046924">
    <property type="entry name" value="CATASP"/>
</dbReference>
<evidence type="ECO:0000313" key="3">
    <source>
        <dbReference type="Proteomes" id="UP001183202"/>
    </source>
</evidence>
<dbReference type="Proteomes" id="UP001183202">
    <property type="component" value="Unassembled WGS sequence"/>
</dbReference>
<evidence type="ECO:0000313" key="2">
    <source>
        <dbReference type="EMBL" id="MDT0353624.1"/>
    </source>
</evidence>
<feature type="domain" description="CATRA-Associated Small Protein" evidence="1">
    <location>
        <begin position="20"/>
        <end position="103"/>
    </location>
</feature>